<protein>
    <submittedName>
        <fullName evidence="1">Uncharacterized protein</fullName>
    </submittedName>
</protein>
<gene>
    <name evidence="1" type="ORF">F2P81_017489</name>
</gene>
<sequence length="225" mass="25084">MSEEYSEGRVTRHNQRTQGWLFFMKKHASLFGCKVDRNCERTMKDTMKQRPRNARDVIRGDREGKRFGTVTDGFGAQRKRLAQEKEDKETQYKLLIKLPNIYKVTDDKCTVHCDFGDVQYSSLLPSELNVSPGDSKSTTGSGLSLGSTVTIGAETKSTFVTGPRLFISAKMPINRSTLTEIMSGTMGTLACLYGPKPIYSGALSPAEAINLRPFDLTVAIDCHRK</sequence>
<organism evidence="1 2">
    <name type="scientific">Scophthalmus maximus</name>
    <name type="common">Turbot</name>
    <name type="synonym">Psetta maxima</name>
    <dbReference type="NCBI Taxonomy" id="52904"/>
    <lineage>
        <taxon>Eukaryota</taxon>
        <taxon>Metazoa</taxon>
        <taxon>Chordata</taxon>
        <taxon>Craniata</taxon>
        <taxon>Vertebrata</taxon>
        <taxon>Euteleostomi</taxon>
        <taxon>Actinopterygii</taxon>
        <taxon>Neopterygii</taxon>
        <taxon>Teleostei</taxon>
        <taxon>Neoteleostei</taxon>
        <taxon>Acanthomorphata</taxon>
        <taxon>Carangaria</taxon>
        <taxon>Pleuronectiformes</taxon>
        <taxon>Pleuronectoidei</taxon>
        <taxon>Scophthalmidae</taxon>
        <taxon>Scophthalmus</taxon>
    </lineage>
</organism>
<evidence type="ECO:0000313" key="1">
    <source>
        <dbReference type="EMBL" id="KAF0030758.1"/>
    </source>
</evidence>
<dbReference type="AlphaFoldDB" id="A0A6A4SEU8"/>
<accession>A0A6A4SEU8</accession>
<name>A0A6A4SEU8_SCOMX</name>
<dbReference type="Proteomes" id="UP000438429">
    <property type="component" value="Unassembled WGS sequence"/>
</dbReference>
<dbReference type="EMBL" id="VEVO01000015">
    <property type="protein sequence ID" value="KAF0030758.1"/>
    <property type="molecule type" value="Genomic_DNA"/>
</dbReference>
<evidence type="ECO:0000313" key="2">
    <source>
        <dbReference type="Proteomes" id="UP000438429"/>
    </source>
</evidence>
<reference evidence="1 2" key="1">
    <citation type="submission" date="2019-06" db="EMBL/GenBank/DDBJ databases">
        <title>Draft genomes of female and male turbot (Scophthalmus maximus).</title>
        <authorList>
            <person name="Xu H."/>
            <person name="Xu X.-W."/>
            <person name="Shao C."/>
            <person name="Chen S."/>
        </authorList>
    </citation>
    <scope>NUCLEOTIDE SEQUENCE [LARGE SCALE GENOMIC DNA]</scope>
    <source>
        <strain evidence="1">Ysfricsl-2016a</strain>
        <tissue evidence="1">Blood</tissue>
    </source>
</reference>
<comment type="caution">
    <text evidence="1">The sequence shown here is derived from an EMBL/GenBank/DDBJ whole genome shotgun (WGS) entry which is preliminary data.</text>
</comment>
<proteinExistence type="predicted"/>